<sequence length="825" mass="90725">MLRNSVARTAGAARTAAPRRSLISTTLIQHPLLRAPQAARRLPPSSAARLALPYVAARGYAQGPPGGGGGGMPGGFSFKMGPQHEKGEALKEYSVDLTELAREGKLDPTIGRDEEIRRTIQILSRRTKSNPVLIGPPGVGKTAILEGLASRIVAKEVPESLQNKRVLSIDLSAIMAGSGVRGQFEEKFKSLIKDIEDEAGNVICFIDEVHTLFNLGKAEGSIDAGQMIKPALARGLQLVGATTPDEYRKTIGKDAALERRFQPVQIEEPTVEATISILRGLKPKYEVHHGVGISDGALVTAAVYGARYISDRFLPDKAIDLVDEAASALRLAQESKPDELEALDREIVTLEIERESLRNESDVFSVERRTKVEETLQQKRAEAARLTEIWQAERARLERIKDLKYRLEQAKYELEVAQRQGQYERASQLRFSTIPELEKQLPQESERSDAEDVGPMPMLHDRVTSEDVARVVAKSTGIPVQNLLKGERDKLVHMEDTLRRRVVGQDHVVAAVSDAVRISRAGLQAPNRPVASFLFLGPTGVGKTELCKALAGFLFNDEQRGLININMSEYHDRHTMSRLIGAAPGYVGFEEGGQLTEAVRRKPYAVILLDELEKAHKDVAMILLQILDEGSITDSQGRKVDFKNTIVCLTSNLGSDILAHKSASDDNGVVTPQARDEVLERTAEYFPPELLNRLDSMLVFNKLSKESILQVVSLRLNDVAERLKGRRITLDVDDAARDWLAQQGYSEIYGARAIARVVRTRVLFPLAQKMLNGTIRDGDVVTIRPSSDGQTLDIKDNHEPDASVGSSTSVSSLTEGEKTSSYDEA</sequence>
<feature type="region of interest" description="Disordered" evidence="7">
    <location>
        <begin position="438"/>
        <end position="457"/>
    </location>
</feature>
<evidence type="ECO:0000256" key="6">
    <source>
        <dbReference type="SAM" id="Coils"/>
    </source>
</evidence>
<dbReference type="Proteomes" id="UP000076727">
    <property type="component" value="Unassembled WGS sequence"/>
</dbReference>
<evidence type="ECO:0000313" key="10">
    <source>
        <dbReference type="EMBL" id="KZT68693.1"/>
    </source>
</evidence>
<dbReference type="InterPro" id="IPR050130">
    <property type="entry name" value="ClpA_ClpB"/>
</dbReference>
<dbReference type="GO" id="GO:0005524">
    <property type="term" value="F:ATP binding"/>
    <property type="evidence" value="ECO:0007669"/>
    <property type="project" value="UniProtKB-KW"/>
</dbReference>
<dbReference type="Gene3D" id="1.10.8.60">
    <property type="match status" value="1"/>
</dbReference>
<proteinExistence type="inferred from homology"/>
<feature type="coiled-coil region" evidence="6">
    <location>
        <begin position="340"/>
        <end position="420"/>
    </location>
</feature>
<dbReference type="InterPro" id="IPR018368">
    <property type="entry name" value="ClpA/B_CS1"/>
</dbReference>
<dbReference type="Pfam" id="PF10431">
    <property type="entry name" value="ClpB_D2-small"/>
    <property type="match status" value="1"/>
</dbReference>
<keyword evidence="6" id="KW-0175">Coiled coil</keyword>
<dbReference type="GO" id="GO:0043335">
    <property type="term" value="P:protein unfolding"/>
    <property type="evidence" value="ECO:0007669"/>
    <property type="project" value="TreeGrafter"/>
</dbReference>
<keyword evidence="4" id="KW-0067">ATP-binding</keyword>
<dbReference type="SUPFAM" id="SSF52540">
    <property type="entry name" value="P-loop containing nucleoside triphosphate hydrolases"/>
    <property type="match status" value="2"/>
</dbReference>
<dbReference type="FunFam" id="3.40.50.300:FF:000010">
    <property type="entry name" value="Chaperone clpB 1, putative"/>
    <property type="match status" value="1"/>
</dbReference>
<dbReference type="GO" id="GO:0034605">
    <property type="term" value="P:cellular response to heat"/>
    <property type="evidence" value="ECO:0007669"/>
    <property type="project" value="TreeGrafter"/>
</dbReference>
<dbReference type="InterPro" id="IPR019489">
    <property type="entry name" value="Clp_ATPase_C"/>
</dbReference>
<dbReference type="SMART" id="SM01086">
    <property type="entry name" value="ClpB_D2-small"/>
    <property type="match status" value="1"/>
</dbReference>
<accession>A0A165PW51</accession>
<dbReference type="PROSITE" id="PS00870">
    <property type="entry name" value="CLPAB_1"/>
    <property type="match status" value="1"/>
</dbReference>
<dbReference type="Pfam" id="PF17871">
    <property type="entry name" value="AAA_lid_9"/>
    <property type="match status" value="1"/>
</dbReference>
<feature type="compositionally biased region" description="Low complexity" evidence="7">
    <location>
        <begin position="803"/>
        <end position="814"/>
    </location>
</feature>
<feature type="domain" description="AAA+ ATPase" evidence="8">
    <location>
        <begin position="529"/>
        <end position="675"/>
    </location>
</feature>
<evidence type="ECO:0000259" key="9">
    <source>
        <dbReference type="SMART" id="SM01086"/>
    </source>
</evidence>
<keyword evidence="3" id="KW-0547">Nucleotide-binding</keyword>
<dbReference type="EMBL" id="KV429064">
    <property type="protein sequence ID" value="KZT68693.1"/>
    <property type="molecule type" value="Genomic_DNA"/>
</dbReference>
<keyword evidence="2" id="KW-0677">Repeat</keyword>
<dbReference type="CDD" id="cd00009">
    <property type="entry name" value="AAA"/>
    <property type="match status" value="1"/>
</dbReference>
<keyword evidence="11" id="KW-1185">Reference proteome</keyword>
<dbReference type="SMART" id="SM00382">
    <property type="entry name" value="AAA"/>
    <property type="match status" value="2"/>
</dbReference>
<organism evidence="10 11">
    <name type="scientific">Daedalea quercina L-15889</name>
    <dbReference type="NCBI Taxonomy" id="1314783"/>
    <lineage>
        <taxon>Eukaryota</taxon>
        <taxon>Fungi</taxon>
        <taxon>Dikarya</taxon>
        <taxon>Basidiomycota</taxon>
        <taxon>Agaricomycotina</taxon>
        <taxon>Agaricomycetes</taxon>
        <taxon>Polyporales</taxon>
        <taxon>Fomitopsis</taxon>
    </lineage>
</organism>
<protein>
    <submittedName>
        <fullName evidence="10">p-loop containing nucleoside triphosphate hydrolase protein</fullName>
    </submittedName>
</protein>
<dbReference type="GO" id="GO:0005759">
    <property type="term" value="C:mitochondrial matrix"/>
    <property type="evidence" value="ECO:0007669"/>
    <property type="project" value="TreeGrafter"/>
</dbReference>
<dbReference type="PANTHER" id="PTHR11638">
    <property type="entry name" value="ATP-DEPENDENT CLP PROTEASE"/>
    <property type="match status" value="1"/>
</dbReference>
<dbReference type="PRINTS" id="PR00300">
    <property type="entry name" value="CLPPROTEASEA"/>
</dbReference>
<dbReference type="InterPro" id="IPR001270">
    <property type="entry name" value="ClpA/B"/>
</dbReference>
<evidence type="ECO:0000256" key="2">
    <source>
        <dbReference type="ARBA" id="ARBA00022737"/>
    </source>
</evidence>
<dbReference type="InterPro" id="IPR003959">
    <property type="entry name" value="ATPase_AAA_core"/>
</dbReference>
<dbReference type="OrthoDB" id="47330at2759"/>
<name>A0A165PW51_9APHY</name>
<evidence type="ECO:0000256" key="7">
    <source>
        <dbReference type="SAM" id="MobiDB-lite"/>
    </source>
</evidence>
<feature type="compositionally biased region" description="Basic and acidic residues" evidence="7">
    <location>
        <begin position="438"/>
        <end position="450"/>
    </location>
</feature>
<evidence type="ECO:0000256" key="5">
    <source>
        <dbReference type="ARBA" id="ARBA00023186"/>
    </source>
</evidence>
<dbReference type="Pfam" id="PF00004">
    <property type="entry name" value="AAA"/>
    <property type="match status" value="1"/>
</dbReference>
<feature type="compositionally biased region" description="Basic and acidic residues" evidence="7">
    <location>
        <begin position="815"/>
        <end position="825"/>
    </location>
</feature>
<evidence type="ECO:0000259" key="8">
    <source>
        <dbReference type="SMART" id="SM00382"/>
    </source>
</evidence>
<evidence type="ECO:0000256" key="4">
    <source>
        <dbReference type="ARBA" id="ARBA00022840"/>
    </source>
</evidence>
<keyword evidence="5" id="KW-0143">Chaperone</keyword>
<dbReference type="Pfam" id="PF07724">
    <property type="entry name" value="AAA_2"/>
    <property type="match status" value="1"/>
</dbReference>
<feature type="region of interest" description="Disordered" evidence="7">
    <location>
        <begin position="786"/>
        <end position="825"/>
    </location>
</feature>
<dbReference type="FunFam" id="3.40.50.300:FF:000025">
    <property type="entry name" value="ATP-dependent Clp protease subunit"/>
    <property type="match status" value="1"/>
</dbReference>
<dbReference type="CDD" id="cd19499">
    <property type="entry name" value="RecA-like_ClpB_Hsp104-like"/>
    <property type="match status" value="1"/>
</dbReference>
<evidence type="ECO:0000256" key="1">
    <source>
        <dbReference type="ARBA" id="ARBA00008675"/>
    </source>
</evidence>
<dbReference type="InterPro" id="IPR027417">
    <property type="entry name" value="P-loop_NTPase"/>
</dbReference>
<feature type="domain" description="AAA+ ATPase" evidence="8">
    <location>
        <begin position="127"/>
        <end position="272"/>
    </location>
</feature>
<keyword evidence="10" id="KW-0378">Hydrolase</keyword>
<reference evidence="10 11" key="1">
    <citation type="journal article" date="2016" name="Mol. Biol. Evol.">
        <title>Comparative Genomics of Early-Diverging Mushroom-Forming Fungi Provides Insights into the Origins of Lignocellulose Decay Capabilities.</title>
        <authorList>
            <person name="Nagy L.G."/>
            <person name="Riley R."/>
            <person name="Tritt A."/>
            <person name="Adam C."/>
            <person name="Daum C."/>
            <person name="Floudas D."/>
            <person name="Sun H."/>
            <person name="Yadav J.S."/>
            <person name="Pangilinan J."/>
            <person name="Larsson K.H."/>
            <person name="Matsuura K."/>
            <person name="Barry K."/>
            <person name="Labutti K."/>
            <person name="Kuo R."/>
            <person name="Ohm R.A."/>
            <person name="Bhattacharya S.S."/>
            <person name="Shirouzu T."/>
            <person name="Yoshinaga Y."/>
            <person name="Martin F.M."/>
            <person name="Grigoriev I.V."/>
            <person name="Hibbett D.S."/>
        </authorList>
    </citation>
    <scope>NUCLEOTIDE SEQUENCE [LARGE SCALE GENOMIC DNA]</scope>
    <source>
        <strain evidence="10 11">L-15889</strain>
    </source>
</reference>
<dbReference type="InterPro" id="IPR003593">
    <property type="entry name" value="AAA+_ATPase"/>
</dbReference>
<dbReference type="Gene3D" id="3.40.50.300">
    <property type="entry name" value="P-loop containing nucleotide triphosphate hydrolases"/>
    <property type="match status" value="3"/>
</dbReference>
<dbReference type="AlphaFoldDB" id="A0A165PW51"/>
<dbReference type="FunFam" id="3.40.50.300:FF:000120">
    <property type="entry name" value="ATP-dependent chaperone ClpB"/>
    <property type="match status" value="1"/>
</dbReference>
<dbReference type="STRING" id="1314783.A0A165PW51"/>
<feature type="domain" description="Clp ATPase C-terminal" evidence="9">
    <location>
        <begin position="703"/>
        <end position="792"/>
    </location>
</feature>
<evidence type="ECO:0000313" key="11">
    <source>
        <dbReference type="Proteomes" id="UP000076727"/>
    </source>
</evidence>
<dbReference type="GO" id="GO:0016887">
    <property type="term" value="F:ATP hydrolysis activity"/>
    <property type="evidence" value="ECO:0007669"/>
    <property type="project" value="InterPro"/>
</dbReference>
<evidence type="ECO:0000256" key="3">
    <source>
        <dbReference type="ARBA" id="ARBA00022741"/>
    </source>
</evidence>
<dbReference type="GO" id="GO:0042026">
    <property type="term" value="P:protein refolding"/>
    <property type="evidence" value="ECO:0007669"/>
    <property type="project" value="TreeGrafter"/>
</dbReference>
<gene>
    <name evidence="10" type="ORF">DAEQUDRAFT_670894</name>
</gene>
<dbReference type="InterPro" id="IPR041546">
    <property type="entry name" value="ClpA/ClpB_AAA_lid"/>
</dbReference>
<comment type="similarity">
    <text evidence="1">Belongs to the ClpA/ClpB family.</text>
</comment>
<dbReference type="PANTHER" id="PTHR11638:SF176">
    <property type="entry name" value="HEAT SHOCK PROTEIN 78, MITOCHONDRIAL"/>
    <property type="match status" value="1"/>
</dbReference>